<proteinExistence type="predicted"/>
<protein>
    <submittedName>
        <fullName evidence="1">Uncharacterized protein</fullName>
    </submittedName>
</protein>
<keyword evidence="2" id="KW-1185">Reference proteome</keyword>
<sequence>MQDIGYCRTRSAVGWSSNSWSGSALVIRQSKESERLVRLRWGHVPSSDSIMARTSINGKVFRGTSEDFDTSWTCFEGNTVPFQPDVQSLGHSWSELNNNFVILMNLHSFWTRPKSRPDPGIMPYLLDLLRRWGSIPSPAAAAYPGARFYVDLYYLLPCSFHESGEGGMCPNPDDRRREHSSLQGVSRWYILGNYIQERHLVNQADDLLGNRLGNYREILSDPRELRMVGRPRCCARCVTCALDFRSGVPHFGNGGLTFPLSVSDCLSMTALYGRVSIRNTRIELLWGAGPCLRSGVVDALRHVSAKDSNSDSAAAIFSATMGETWNHLVFREAPDLRAVSVRTPWDTLSRSLETSRNEIHSVNCKQITYLKDPDCPPKRRALIA</sequence>
<organism evidence="1 2">
    <name type="scientific">Mycena maculata</name>
    <dbReference type="NCBI Taxonomy" id="230809"/>
    <lineage>
        <taxon>Eukaryota</taxon>
        <taxon>Fungi</taxon>
        <taxon>Dikarya</taxon>
        <taxon>Basidiomycota</taxon>
        <taxon>Agaricomycotina</taxon>
        <taxon>Agaricomycetes</taxon>
        <taxon>Agaricomycetidae</taxon>
        <taxon>Agaricales</taxon>
        <taxon>Marasmiineae</taxon>
        <taxon>Mycenaceae</taxon>
        <taxon>Mycena</taxon>
    </lineage>
</organism>
<dbReference type="EMBL" id="JARJLG010000014">
    <property type="protein sequence ID" value="KAJ7775626.1"/>
    <property type="molecule type" value="Genomic_DNA"/>
</dbReference>
<name>A0AAD7NUU8_9AGAR</name>
<comment type="caution">
    <text evidence="1">The sequence shown here is derived from an EMBL/GenBank/DDBJ whole genome shotgun (WGS) entry which is preliminary data.</text>
</comment>
<evidence type="ECO:0000313" key="1">
    <source>
        <dbReference type="EMBL" id="KAJ7775626.1"/>
    </source>
</evidence>
<dbReference type="AlphaFoldDB" id="A0AAD7NUU8"/>
<dbReference type="Proteomes" id="UP001215280">
    <property type="component" value="Unassembled WGS sequence"/>
</dbReference>
<accession>A0AAD7NUU8</accession>
<gene>
    <name evidence="1" type="ORF">DFH07DRAFT_937024</name>
</gene>
<evidence type="ECO:0000313" key="2">
    <source>
        <dbReference type="Proteomes" id="UP001215280"/>
    </source>
</evidence>
<reference evidence="1" key="1">
    <citation type="submission" date="2023-03" db="EMBL/GenBank/DDBJ databases">
        <title>Massive genome expansion in bonnet fungi (Mycena s.s.) driven by repeated elements and novel gene families across ecological guilds.</title>
        <authorList>
            <consortium name="Lawrence Berkeley National Laboratory"/>
            <person name="Harder C.B."/>
            <person name="Miyauchi S."/>
            <person name="Viragh M."/>
            <person name="Kuo A."/>
            <person name="Thoen E."/>
            <person name="Andreopoulos B."/>
            <person name="Lu D."/>
            <person name="Skrede I."/>
            <person name="Drula E."/>
            <person name="Henrissat B."/>
            <person name="Morin E."/>
            <person name="Kohler A."/>
            <person name="Barry K."/>
            <person name="LaButti K."/>
            <person name="Morin E."/>
            <person name="Salamov A."/>
            <person name="Lipzen A."/>
            <person name="Mereny Z."/>
            <person name="Hegedus B."/>
            <person name="Baldrian P."/>
            <person name="Stursova M."/>
            <person name="Weitz H."/>
            <person name="Taylor A."/>
            <person name="Grigoriev I.V."/>
            <person name="Nagy L.G."/>
            <person name="Martin F."/>
            <person name="Kauserud H."/>
        </authorList>
    </citation>
    <scope>NUCLEOTIDE SEQUENCE</scope>
    <source>
        <strain evidence="1">CBHHK188m</strain>
    </source>
</reference>